<evidence type="ECO:0000256" key="1">
    <source>
        <dbReference type="ARBA" id="ARBA00006046"/>
    </source>
</evidence>
<keyword evidence="3" id="KW-1185">Reference proteome</keyword>
<evidence type="ECO:0000313" key="2">
    <source>
        <dbReference type="EMBL" id="EHQ27414.1"/>
    </source>
</evidence>
<evidence type="ECO:0000313" key="3">
    <source>
        <dbReference type="Proteomes" id="UP000002774"/>
    </source>
</evidence>
<dbReference type="eggNOG" id="COG1233">
    <property type="taxonomic scope" value="Bacteria"/>
</dbReference>
<dbReference type="PANTHER" id="PTHR43734">
    <property type="entry name" value="PHYTOENE DESATURASE"/>
    <property type="match status" value="1"/>
</dbReference>
<dbReference type="Pfam" id="PF13450">
    <property type="entry name" value="NAD_binding_8"/>
    <property type="match status" value="1"/>
</dbReference>
<comment type="similarity">
    <text evidence="1">Belongs to the carotenoid/retinoid oxidoreductase family.</text>
</comment>
<accession>H1YH05</accession>
<dbReference type="PRINTS" id="PR00419">
    <property type="entry name" value="ADXRDTASE"/>
</dbReference>
<reference evidence="2" key="1">
    <citation type="submission" date="2011-09" db="EMBL/GenBank/DDBJ databases">
        <title>The permanent draft genome of Mucilaginibacter paludis DSM 18603.</title>
        <authorList>
            <consortium name="US DOE Joint Genome Institute (JGI-PGF)"/>
            <person name="Lucas S."/>
            <person name="Han J."/>
            <person name="Lapidus A."/>
            <person name="Bruce D."/>
            <person name="Goodwin L."/>
            <person name="Pitluck S."/>
            <person name="Peters L."/>
            <person name="Kyrpides N."/>
            <person name="Mavromatis K."/>
            <person name="Ivanova N."/>
            <person name="Mikhailova N."/>
            <person name="Held B."/>
            <person name="Detter J.C."/>
            <person name="Tapia R."/>
            <person name="Han C."/>
            <person name="Land M."/>
            <person name="Hauser L."/>
            <person name="Markowitz V."/>
            <person name="Cheng J.-F."/>
            <person name="Hugenholtz P."/>
            <person name="Woyke T."/>
            <person name="Wu D."/>
            <person name="Tindall B."/>
            <person name="Brambilla E."/>
            <person name="Klenk H.-P."/>
            <person name="Eisen J.A."/>
        </authorList>
    </citation>
    <scope>NUCLEOTIDE SEQUENCE [LARGE SCALE GENOMIC DNA]</scope>
    <source>
        <strain evidence="2">DSM 18603</strain>
    </source>
</reference>
<dbReference type="PANTHER" id="PTHR43734:SF1">
    <property type="entry name" value="PHYTOENE DESATURASE"/>
    <property type="match status" value="1"/>
</dbReference>
<gene>
    <name evidence="2" type="ORF">Mucpa_3311</name>
</gene>
<dbReference type="EMBL" id="CM001403">
    <property type="protein sequence ID" value="EHQ27414.1"/>
    <property type="molecule type" value="Genomic_DNA"/>
</dbReference>
<organism evidence="2 3">
    <name type="scientific">Mucilaginibacter paludis DSM 18603</name>
    <dbReference type="NCBI Taxonomy" id="714943"/>
    <lineage>
        <taxon>Bacteria</taxon>
        <taxon>Pseudomonadati</taxon>
        <taxon>Bacteroidota</taxon>
        <taxon>Sphingobacteriia</taxon>
        <taxon>Sphingobacteriales</taxon>
        <taxon>Sphingobacteriaceae</taxon>
        <taxon>Mucilaginibacter</taxon>
    </lineage>
</organism>
<dbReference type="STRING" id="714943.Mucpa_3311"/>
<dbReference type="Gene3D" id="3.50.50.60">
    <property type="entry name" value="FAD/NAD(P)-binding domain"/>
    <property type="match status" value="1"/>
</dbReference>
<name>H1YH05_9SPHI</name>
<dbReference type="SUPFAM" id="SSF51905">
    <property type="entry name" value="FAD/NAD(P)-binding domain"/>
    <property type="match status" value="1"/>
</dbReference>
<dbReference type="HOGENOM" id="CLU_2130650_0_0_10"/>
<dbReference type="Proteomes" id="UP000002774">
    <property type="component" value="Chromosome"/>
</dbReference>
<dbReference type="AlphaFoldDB" id="H1YH05"/>
<dbReference type="InterPro" id="IPR036188">
    <property type="entry name" value="FAD/NAD-bd_sf"/>
</dbReference>
<sequence length="113" mass="12561">MRQLFNYSTLLYHICARKKSISMTMSINLPPCKSVNRFSAAVIGSGFVGFSAAAYLAKSGCNVSVYEKNEHIGGRARSLQAGGYTFDTGPSWYWMPEVFENFFNDFGYKADIG</sequence>
<proteinExistence type="inferred from homology"/>
<protein>
    <submittedName>
        <fullName evidence="2">Amine oxidase</fullName>
    </submittedName>
</protein>